<dbReference type="InterPro" id="IPR033116">
    <property type="entry name" value="TRYPSIN_SER"/>
</dbReference>
<feature type="domain" description="Peptidase S1" evidence="4">
    <location>
        <begin position="286"/>
        <end position="518"/>
    </location>
</feature>
<evidence type="ECO:0000313" key="6">
    <source>
        <dbReference type="Proteomes" id="UP001307889"/>
    </source>
</evidence>
<organism evidence="5 6">
    <name type="scientific">Nesidiocoris tenuis</name>
    <dbReference type="NCBI Taxonomy" id="355587"/>
    <lineage>
        <taxon>Eukaryota</taxon>
        <taxon>Metazoa</taxon>
        <taxon>Ecdysozoa</taxon>
        <taxon>Arthropoda</taxon>
        <taxon>Hexapoda</taxon>
        <taxon>Insecta</taxon>
        <taxon>Pterygota</taxon>
        <taxon>Neoptera</taxon>
        <taxon>Paraneoptera</taxon>
        <taxon>Hemiptera</taxon>
        <taxon>Heteroptera</taxon>
        <taxon>Panheteroptera</taxon>
        <taxon>Cimicomorpha</taxon>
        <taxon>Miridae</taxon>
        <taxon>Dicyphina</taxon>
        <taxon>Nesidiocoris</taxon>
    </lineage>
</organism>
<feature type="chain" id="PRO_5046301404" evidence="3">
    <location>
        <begin position="19"/>
        <end position="520"/>
    </location>
</feature>
<feature type="signal peptide" evidence="3">
    <location>
        <begin position="1"/>
        <end position="18"/>
    </location>
</feature>
<dbReference type="PRINTS" id="PR00722">
    <property type="entry name" value="CHYMOTRYPSIN"/>
</dbReference>
<evidence type="ECO:0000313" key="5">
    <source>
        <dbReference type="EMBL" id="BET00568.1"/>
    </source>
</evidence>
<dbReference type="Proteomes" id="UP001307889">
    <property type="component" value="Chromosome 11"/>
</dbReference>
<evidence type="ECO:0000256" key="2">
    <source>
        <dbReference type="RuleBase" id="RU363034"/>
    </source>
</evidence>
<keyword evidence="3" id="KW-0732">Signal</keyword>
<dbReference type="Gene3D" id="2.40.10.10">
    <property type="entry name" value="Trypsin-like serine proteases"/>
    <property type="match status" value="1"/>
</dbReference>
<dbReference type="InterPro" id="IPR043504">
    <property type="entry name" value="Peptidase_S1_PA_chymotrypsin"/>
</dbReference>
<dbReference type="CDD" id="cd00190">
    <property type="entry name" value="Tryp_SPc"/>
    <property type="match status" value="1"/>
</dbReference>
<dbReference type="InterPro" id="IPR009003">
    <property type="entry name" value="Peptidase_S1_PA"/>
</dbReference>
<gene>
    <name evidence="5" type="ORF">NTJ_13384</name>
</gene>
<keyword evidence="2" id="KW-0720">Serine protease</keyword>
<dbReference type="InterPro" id="IPR001314">
    <property type="entry name" value="Peptidase_S1A"/>
</dbReference>
<dbReference type="InterPro" id="IPR001254">
    <property type="entry name" value="Trypsin_dom"/>
</dbReference>
<proteinExistence type="predicted"/>
<protein>
    <submittedName>
        <fullName evidence="5">Serine-type endopeptidase activity</fullName>
    </submittedName>
</protein>
<evidence type="ECO:0000256" key="3">
    <source>
        <dbReference type="SAM" id="SignalP"/>
    </source>
</evidence>
<accession>A0ABN7BCM7</accession>
<reference evidence="5 6" key="1">
    <citation type="submission" date="2023-09" db="EMBL/GenBank/DDBJ databases">
        <title>Nesidiocoris tenuis whole genome shotgun sequence.</title>
        <authorList>
            <person name="Shibata T."/>
            <person name="Shimoda M."/>
            <person name="Kobayashi T."/>
            <person name="Uehara T."/>
        </authorList>
    </citation>
    <scope>NUCLEOTIDE SEQUENCE [LARGE SCALE GENOMIC DNA]</scope>
    <source>
        <strain evidence="5 6">Japan</strain>
    </source>
</reference>
<dbReference type="PROSITE" id="PS00134">
    <property type="entry name" value="TRYPSIN_HIS"/>
    <property type="match status" value="1"/>
</dbReference>
<dbReference type="PANTHER" id="PTHR24252:SF7">
    <property type="entry name" value="HYALIN"/>
    <property type="match status" value="1"/>
</dbReference>
<dbReference type="Pfam" id="PF00089">
    <property type="entry name" value="Trypsin"/>
    <property type="match status" value="1"/>
</dbReference>
<dbReference type="PANTHER" id="PTHR24252">
    <property type="entry name" value="ACROSIN-RELATED"/>
    <property type="match status" value="1"/>
</dbReference>
<keyword evidence="6" id="KW-1185">Reference proteome</keyword>
<evidence type="ECO:0000256" key="1">
    <source>
        <dbReference type="ARBA" id="ARBA00023157"/>
    </source>
</evidence>
<sequence length="520" mass="57452">MASCCALLLAALVSATVALKEQSVTLGDKWVHFVKNDKQMWTESQRWTLTADPRSTAIKVFCPDFRMPIVEDDPCKFSQVYFDDGVAPQKICGSRTEFTIVGNSPRLIVNFNISERIGGFLDCLAKSVHPPRSEEIVELKLGEGVTKIEFPEVRGQDLDKTWRFKSMSTYKISLQCELGMERRFASSKVCARDLLTVDDGTGPKQFCGYEKVVAISKDKDITMRAELYPGTEGHIDCVAQVITGPNPNEHNNVKIPDEDSSEFGVAPGRKRTSCPCGMANKNSARIINGTETTEGKYPFMASIRGATGRGHFCGGSILTPIHILTAAHCVSDRWTKSQPVPQDLMPAVGVHSTEDDASHGQSQKVKVRQVFIPDEWFAVKGSLAGDIALLVLETPIKFGKYVSPVCLTPTQPPIINRFIKAMGWGLTEEGYPDKMREANVQVLDKALCNNNHKETCFKTGPSTTCFGDSGGPYVYVDPETNRYTQVALVSYGLGECVGRFFIGTNVVHWYDWIQQHIRGA</sequence>
<dbReference type="PROSITE" id="PS50240">
    <property type="entry name" value="TRYPSIN_DOM"/>
    <property type="match status" value="1"/>
</dbReference>
<evidence type="ECO:0000259" key="4">
    <source>
        <dbReference type="PROSITE" id="PS50240"/>
    </source>
</evidence>
<keyword evidence="2" id="KW-0645">Protease</keyword>
<dbReference type="SUPFAM" id="SSF50494">
    <property type="entry name" value="Trypsin-like serine proteases"/>
    <property type="match status" value="1"/>
</dbReference>
<dbReference type="SMART" id="SM00020">
    <property type="entry name" value="Tryp_SPc"/>
    <property type="match status" value="1"/>
</dbReference>
<name>A0ABN7BCM7_9HEMI</name>
<dbReference type="PROSITE" id="PS00135">
    <property type="entry name" value="TRYPSIN_SER"/>
    <property type="match status" value="1"/>
</dbReference>
<keyword evidence="2" id="KW-0378">Hydrolase</keyword>
<keyword evidence="1" id="KW-1015">Disulfide bond</keyword>
<dbReference type="EMBL" id="AP028919">
    <property type="protein sequence ID" value="BET00568.1"/>
    <property type="molecule type" value="Genomic_DNA"/>
</dbReference>
<dbReference type="InterPro" id="IPR018114">
    <property type="entry name" value="TRYPSIN_HIS"/>
</dbReference>